<dbReference type="PATRIC" id="fig|1292034.3.peg.2843"/>
<proteinExistence type="predicted"/>
<evidence type="ECO:0000259" key="6">
    <source>
        <dbReference type="PROSITE" id="PS51007"/>
    </source>
</evidence>
<comment type="caution">
    <text evidence="7">The sequence shown here is derived from an EMBL/GenBank/DDBJ whole genome shotgun (WGS) entry which is preliminary data.</text>
</comment>
<dbReference type="Pfam" id="PF13442">
    <property type="entry name" value="Cytochrome_CBB3"/>
    <property type="match status" value="1"/>
</dbReference>
<dbReference type="Proteomes" id="UP000013063">
    <property type="component" value="Unassembled WGS sequence"/>
</dbReference>
<sequence precursor="true">MKPFLKLTASAATALIFLSGANPSFARAPQAAATADAAAQSAPTASWPEFSGYKRYHGNCSVCHGFDGLGGTFAPNLTKSLKTLDHDAFMEVLVNGRQNGNLAMPAFGADPNVMCFAEDIYTYLKARSDDKLGRGRPSPQPKKPADVAAAENACLGL</sequence>
<keyword evidence="2 4" id="KW-0479">Metal-binding</keyword>
<evidence type="ECO:0000256" key="4">
    <source>
        <dbReference type="PROSITE-ProRule" id="PRU00433"/>
    </source>
</evidence>
<feature type="signal peptide" evidence="5">
    <location>
        <begin position="1"/>
        <end position="26"/>
    </location>
</feature>
<keyword evidence="3 4" id="KW-0408">Iron</keyword>
<evidence type="ECO:0000313" key="8">
    <source>
        <dbReference type="Proteomes" id="UP000013063"/>
    </source>
</evidence>
<dbReference type="GO" id="GO:0046872">
    <property type="term" value="F:metal ion binding"/>
    <property type="evidence" value="ECO:0007669"/>
    <property type="project" value="UniProtKB-KW"/>
</dbReference>
<dbReference type="EMBL" id="APMP01000019">
    <property type="protein sequence ID" value="ENZ81304.1"/>
    <property type="molecule type" value="Genomic_DNA"/>
</dbReference>
<evidence type="ECO:0000313" key="7">
    <source>
        <dbReference type="EMBL" id="ENZ81304.1"/>
    </source>
</evidence>
<feature type="domain" description="Cytochrome c" evidence="6">
    <location>
        <begin position="47"/>
        <end position="128"/>
    </location>
</feature>
<keyword evidence="1 4" id="KW-0349">Heme</keyword>
<organism evidence="7 8">
    <name type="scientific">Caulobacter vibrioides OR37</name>
    <dbReference type="NCBI Taxonomy" id="1292034"/>
    <lineage>
        <taxon>Bacteria</taxon>
        <taxon>Pseudomonadati</taxon>
        <taxon>Pseudomonadota</taxon>
        <taxon>Alphaproteobacteria</taxon>
        <taxon>Caulobacterales</taxon>
        <taxon>Caulobacteraceae</taxon>
        <taxon>Caulobacter</taxon>
    </lineage>
</organism>
<dbReference type="GO" id="GO:0020037">
    <property type="term" value="F:heme binding"/>
    <property type="evidence" value="ECO:0007669"/>
    <property type="project" value="InterPro"/>
</dbReference>
<dbReference type="AlphaFoldDB" id="R0EH03"/>
<dbReference type="InterPro" id="IPR036909">
    <property type="entry name" value="Cyt_c-like_dom_sf"/>
</dbReference>
<evidence type="ECO:0000256" key="5">
    <source>
        <dbReference type="SAM" id="SignalP"/>
    </source>
</evidence>
<evidence type="ECO:0000256" key="2">
    <source>
        <dbReference type="ARBA" id="ARBA00022723"/>
    </source>
</evidence>
<dbReference type="SUPFAM" id="SSF46626">
    <property type="entry name" value="Cytochrome c"/>
    <property type="match status" value="1"/>
</dbReference>
<keyword evidence="8" id="KW-1185">Reference proteome</keyword>
<dbReference type="GO" id="GO:0009055">
    <property type="term" value="F:electron transfer activity"/>
    <property type="evidence" value="ECO:0007669"/>
    <property type="project" value="InterPro"/>
</dbReference>
<name>R0EH03_CAUVI</name>
<feature type="chain" id="PRO_5004348755" evidence="5">
    <location>
        <begin position="27"/>
        <end position="157"/>
    </location>
</feature>
<evidence type="ECO:0000256" key="1">
    <source>
        <dbReference type="ARBA" id="ARBA00022617"/>
    </source>
</evidence>
<protein>
    <submittedName>
        <fullName evidence="7">Cytochrome c, mono-and diheme variants family</fullName>
    </submittedName>
</protein>
<evidence type="ECO:0000256" key="3">
    <source>
        <dbReference type="ARBA" id="ARBA00023004"/>
    </source>
</evidence>
<dbReference type="InterPro" id="IPR009056">
    <property type="entry name" value="Cyt_c-like_dom"/>
</dbReference>
<dbReference type="OrthoDB" id="5770300at2"/>
<accession>R0EH03</accession>
<dbReference type="eggNOG" id="COG2010">
    <property type="taxonomic scope" value="Bacteria"/>
</dbReference>
<dbReference type="STRING" id="1292034.OR37_02862"/>
<gene>
    <name evidence="7" type="ORF">OR37_02862</name>
</gene>
<keyword evidence="5" id="KW-0732">Signal</keyword>
<reference evidence="7 8" key="1">
    <citation type="journal article" date="2013" name="Genome Announc.">
        <title>Draft Genome Sequence for Caulobacter sp. Strain OR37, a Bacterium Tolerant to Heavy Metals.</title>
        <authorList>
            <person name="Utturkar S.M."/>
            <person name="Bollmann A."/>
            <person name="Brzoska R.M."/>
            <person name="Klingeman D.M."/>
            <person name="Epstein S.E."/>
            <person name="Palumbo A.V."/>
            <person name="Brown S.D."/>
        </authorList>
    </citation>
    <scope>NUCLEOTIDE SEQUENCE [LARGE SCALE GENOMIC DNA]</scope>
    <source>
        <strain evidence="7 8">OR37</strain>
    </source>
</reference>
<dbReference type="PROSITE" id="PS51007">
    <property type="entry name" value="CYTC"/>
    <property type="match status" value="1"/>
</dbReference>
<dbReference type="Gene3D" id="1.10.760.10">
    <property type="entry name" value="Cytochrome c-like domain"/>
    <property type="match status" value="1"/>
</dbReference>
<dbReference type="RefSeq" id="WP_004621212.1">
    <property type="nucleotide sequence ID" value="NZ_APMP01000019.1"/>
</dbReference>